<gene>
    <name evidence="1" type="ordered locus">NGR_b08090</name>
</gene>
<dbReference type="HOGENOM" id="CLU_179330_0_0_5"/>
<keyword evidence="1" id="KW-0614">Plasmid</keyword>
<reference evidence="1 2" key="2">
    <citation type="journal article" date="2009" name="Appl. Environ. Microbiol.">
        <title>Rhizobium sp. strain NGR234 possesses a remarkable number of secretion systems.</title>
        <authorList>
            <person name="Schmeisser C."/>
            <person name="Liesegang H."/>
            <person name="Krysciak D."/>
            <person name="Bakkou N."/>
            <person name="Le Quere A."/>
            <person name="Wollherr A."/>
            <person name="Heinemeyer I."/>
            <person name="Morgenstern B."/>
            <person name="Pommerening-Roeser A."/>
            <person name="Flores M."/>
            <person name="Palacios R."/>
            <person name="Brenner S."/>
            <person name="Gottschalk G."/>
            <person name="Schmitz R.A."/>
            <person name="Broughton W.J."/>
            <person name="Perret X."/>
            <person name="Strittmatter A.W."/>
            <person name="Streit W.R."/>
        </authorList>
    </citation>
    <scope>NUCLEOTIDE SEQUENCE [LARGE SCALE GENOMIC DNA]</scope>
    <source>
        <strain evidence="2">NBRC 101917 / NGR234</strain>
    </source>
</reference>
<dbReference type="PATRIC" id="fig|394.7.peg.1244"/>
<dbReference type="AlphaFoldDB" id="C3KQA7"/>
<geneLocation type="plasmid" evidence="2">
    <name>sym pNGR234b</name>
</geneLocation>
<accession>C3KQA7</accession>
<reference evidence="2" key="1">
    <citation type="journal article" date="2004" name="J. Bacteriol.">
        <title>An evolutionary hot spot: the pNGR234b replicon of Rhizobium sp. strain NGR234.</title>
        <authorList>
            <person name="Streit W.R."/>
            <person name="Schmitz R.A."/>
            <person name="Perret X."/>
            <person name="Staehelin C."/>
            <person name="Deakin W.J."/>
            <person name="Raasch C."/>
            <person name="Liesegang H."/>
            <person name="Broughton W.J."/>
        </authorList>
    </citation>
    <scope>NUCLEOTIDE SEQUENCE [LARGE SCALE GENOMIC DNA]</scope>
    <source>
        <strain evidence="2">NBRC 101917 / NGR234</strain>
    </source>
</reference>
<sequence>MGEWIDFERWPDCKSMERPGIVFEVTNGEQTLFTGCVVPLPLPFDWEAQPKRFRAVPQRRPRHSSPIPEPLDRWLMSLDLGTAVNQPNGPLNRLFNLCNKLM</sequence>
<keyword evidence="2" id="KW-1185">Reference proteome</keyword>
<organism evidence="1 2">
    <name type="scientific">Sinorhizobium fredii (strain NBRC 101917 / NGR234)</name>
    <dbReference type="NCBI Taxonomy" id="394"/>
    <lineage>
        <taxon>Bacteria</taxon>
        <taxon>Pseudomonadati</taxon>
        <taxon>Pseudomonadota</taxon>
        <taxon>Alphaproteobacteria</taxon>
        <taxon>Hyphomicrobiales</taxon>
        <taxon>Rhizobiaceae</taxon>
        <taxon>Sinorhizobium/Ensifer group</taxon>
        <taxon>Sinorhizobium</taxon>
    </lineage>
</organism>
<dbReference type="Proteomes" id="UP000001054">
    <property type="component" value="Plasmid pNGR234b"/>
</dbReference>
<protein>
    <submittedName>
        <fullName evidence="1">Uncharacterized protein</fullName>
    </submittedName>
</protein>
<dbReference type="EMBL" id="CP000874">
    <property type="protein sequence ID" value="ACP22265.1"/>
    <property type="molecule type" value="Genomic_DNA"/>
</dbReference>
<evidence type="ECO:0000313" key="1">
    <source>
        <dbReference type="EMBL" id="ACP22265.1"/>
    </source>
</evidence>
<dbReference type="OrthoDB" id="8020294at2"/>
<proteinExistence type="predicted"/>
<dbReference type="KEGG" id="rhi:NGR_b08090"/>
<evidence type="ECO:0000313" key="2">
    <source>
        <dbReference type="Proteomes" id="UP000001054"/>
    </source>
</evidence>
<name>C3KQA7_SINFN</name>